<dbReference type="Pfam" id="PF25019">
    <property type="entry name" value="LRR_R13L1-DRL21"/>
    <property type="match status" value="1"/>
</dbReference>
<dbReference type="Gene3D" id="3.40.50.300">
    <property type="entry name" value="P-loop containing nucleotide triphosphate hydrolases"/>
    <property type="match status" value="1"/>
</dbReference>
<dbReference type="CDD" id="cd14798">
    <property type="entry name" value="RX-CC_like"/>
    <property type="match status" value="1"/>
</dbReference>
<dbReference type="InterPro" id="IPR032675">
    <property type="entry name" value="LRR_dom_sf"/>
</dbReference>
<evidence type="ECO:0000256" key="5">
    <source>
        <dbReference type="ARBA" id="ARBA00022840"/>
    </source>
</evidence>
<dbReference type="Pfam" id="PF18052">
    <property type="entry name" value="Rx_N"/>
    <property type="match status" value="1"/>
</dbReference>
<feature type="domain" description="Disease resistance protein winged helix" evidence="9">
    <location>
        <begin position="436"/>
        <end position="509"/>
    </location>
</feature>
<sequence length="852" mass="97336">MGEFLTFALQEVLKKVGLLAAGQISLAWGLQEELGRLKDLSTMIRALLQDAEERQVKDKSVKIWLQKLGLVAYDAEDVLDDFAYELLRRKVKRIILKPLRAKVSDFCSSSNPVAFNLRLSHKIKQISLSLQKIKEDAIVYGLQVGVLETRPQMIESREIHSHIDKSRIIGRKNDVLEVVKLLAGSEDQELSILPLVGIAGVGKTALAQLLYDDGDVKRHFSVRMWVCVSQNFEVKKILREMLESLSTRNSGLENLDTIIQSLKQELQGKDGQLAKRYLLVLDDVWNRDSQRWDELKDCLLRVGGCLGNCIIATTRSDEVAAIMKTKLSYSLRELSEEYCWSIFKQTAFEDEHEPVDCDLEDIGRSIVNKCGGIPLIVRVLGATLRFRKEKCEWLSIKNSEIWDSLQENDKILSILKLSFDRLPSLSLKRCFAYCSIFPKDSIIERERLIQLWMAEGFLQPLQGSNMMIEDLGNKYFKDLLSNSFFQDVQRDELGHIRSCKMHDLLYSLALSIAKSEVSFPSHLNLICDAKLASAFSQGSPRRLRSLFSTSVTYFSSKTWNWKSLRTLYLYGSDIKELPRSIGKLKHLRYFELSRTHIKKLPASIITLHNLQTLRLIECELLGGVPKKLTNLVSLRHLYFSFEQQMPCKLGCLSNLRTLPLFVVGPNKGKKIAELECLNDLRGELTIINLDLVRDSKEAEKANICSKTKLSALKLVWRVGRSCSNYEDVLNSLQPHQNIESLEIHNYMGENFPPWLSMRISTHDDSFSLNNLVKLRLFDCDKCEQLPTLGHLPCLKILEIWQMDNVRCIGKEFYSAEADSRRETLPLFPALKTLSLDGMYNLVFWNVPTVSEG</sequence>
<keyword evidence="12" id="KW-1185">Reference proteome</keyword>
<dbReference type="FunFam" id="1.10.10.10:FF:000322">
    <property type="entry name" value="Probable disease resistance protein At1g63360"/>
    <property type="match status" value="1"/>
</dbReference>
<dbReference type="PANTHER" id="PTHR36766:SF70">
    <property type="entry name" value="DISEASE RESISTANCE PROTEIN RGA4"/>
    <property type="match status" value="1"/>
</dbReference>
<dbReference type="InterPro" id="IPR042197">
    <property type="entry name" value="Apaf_helical"/>
</dbReference>
<dbReference type="GO" id="GO:0051707">
    <property type="term" value="P:response to other organism"/>
    <property type="evidence" value="ECO:0007669"/>
    <property type="project" value="UniProtKB-ARBA"/>
</dbReference>
<reference evidence="11 12" key="1">
    <citation type="submission" date="2021-09" db="EMBL/GenBank/DDBJ databases">
        <title>Genomic insights and catalytic innovation underlie evolution of tropane alkaloids biosynthesis.</title>
        <authorList>
            <person name="Wang Y.-J."/>
            <person name="Tian T."/>
            <person name="Huang J.-P."/>
            <person name="Huang S.-X."/>
        </authorList>
    </citation>
    <scope>NUCLEOTIDE SEQUENCE [LARGE SCALE GENOMIC DNA]</scope>
    <source>
        <strain evidence="11">KIB-2018</strain>
        <tissue evidence="11">Leaf</tissue>
    </source>
</reference>
<evidence type="ECO:0000256" key="2">
    <source>
        <dbReference type="ARBA" id="ARBA00022737"/>
    </source>
</evidence>
<keyword evidence="1" id="KW-0433">Leucine-rich repeat</keyword>
<evidence type="ECO:0000259" key="10">
    <source>
        <dbReference type="Pfam" id="PF25019"/>
    </source>
</evidence>
<evidence type="ECO:0000313" key="11">
    <source>
        <dbReference type="EMBL" id="KAJ8755399.1"/>
    </source>
</evidence>
<evidence type="ECO:0000259" key="7">
    <source>
        <dbReference type="Pfam" id="PF00931"/>
    </source>
</evidence>
<dbReference type="InterPro" id="IPR056789">
    <property type="entry name" value="LRR_R13L1-DRL21"/>
</dbReference>
<evidence type="ECO:0000256" key="6">
    <source>
        <dbReference type="SAM" id="Coils"/>
    </source>
</evidence>
<dbReference type="SUPFAM" id="SSF52540">
    <property type="entry name" value="P-loop containing nucleoside triphosphate hydrolases"/>
    <property type="match status" value="1"/>
</dbReference>
<gene>
    <name evidence="11" type="ORF">K2173_019197</name>
</gene>
<keyword evidence="3" id="KW-0547">Nucleotide-binding</keyword>
<dbReference type="Pfam" id="PF00931">
    <property type="entry name" value="NB-ARC"/>
    <property type="match status" value="1"/>
</dbReference>
<dbReference type="InterPro" id="IPR058922">
    <property type="entry name" value="WHD_DRP"/>
</dbReference>
<organism evidence="11 12">
    <name type="scientific">Erythroxylum novogranatense</name>
    <dbReference type="NCBI Taxonomy" id="1862640"/>
    <lineage>
        <taxon>Eukaryota</taxon>
        <taxon>Viridiplantae</taxon>
        <taxon>Streptophyta</taxon>
        <taxon>Embryophyta</taxon>
        <taxon>Tracheophyta</taxon>
        <taxon>Spermatophyta</taxon>
        <taxon>Magnoliopsida</taxon>
        <taxon>eudicotyledons</taxon>
        <taxon>Gunneridae</taxon>
        <taxon>Pentapetalae</taxon>
        <taxon>rosids</taxon>
        <taxon>fabids</taxon>
        <taxon>Malpighiales</taxon>
        <taxon>Erythroxylaceae</taxon>
        <taxon>Erythroxylum</taxon>
    </lineage>
</organism>
<protein>
    <recommendedName>
        <fullName evidence="13">Disease resistance protein RGA3</fullName>
    </recommendedName>
</protein>
<dbReference type="InterPro" id="IPR027417">
    <property type="entry name" value="P-loop_NTPase"/>
</dbReference>
<dbReference type="Gene3D" id="1.10.8.430">
    <property type="entry name" value="Helical domain of apoptotic protease-activating factors"/>
    <property type="match status" value="1"/>
</dbReference>
<evidence type="ECO:0000259" key="9">
    <source>
        <dbReference type="Pfam" id="PF23559"/>
    </source>
</evidence>
<feature type="coiled-coil region" evidence="6">
    <location>
        <begin position="235"/>
        <end position="272"/>
    </location>
</feature>
<dbReference type="Gene3D" id="1.10.10.10">
    <property type="entry name" value="Winged helix-like DNA-binding domain superfamily/Winged helix DNA-binding domain"/>
    <property type="match status" value="1"/>
</dbReference>
<dbReference type="AlphaFoldDB" id="A0AAV8SU73"/>
<dbReference type="PANTHER" id="PTHR36766">
    <property type="entry name" value="PLANT BROAD-SPECTRUM MILDEW RESISTANCE PROTEIN RPW8"/>
    <property type="match status" value="1"/>
</dbReference>
<feature type="domain" description="R13L1/DRL21-like LRR repeat region" evidence="10">
    <location>
        <begin position="671"/>
        <end position="802"/>
    </location>
</feature>
<proteinExistence type="predicted"/>
<dbReference type="Pfam" id="PF23559">
    <property type="entry name" value="WHD_DRP"/>
    <property type="match status" value="1"/>
</dbReference>
<accession>A0AAV8SU73</accession>
<comment type="caution">
    <text evidence="11">The sequence shown here is derived from an EMBL/GenBank/DDBJ whole genome shotgun (WGS) entry which is preliminary data.</text>
</comment>
<keyword evidence="2" id="KW-0677">Repeat</keyword>
<dbReference type="Gene3D" id="3.80.10.10">
    <property type="entry name" value="Ribonuclease Inhibitor"/>
    <property type="match status" value="1"/>
</dbReference>
<dbReference type="InterPro" id="IPR036388">
    <property type="entry name" value="WH-like_DNA-bd_sf"/>
</dbReference>
<evidence type="ECO:0000256" key="3">
    <source>
        <dbReference type="ARBA" id="ARBA00022741"/>
    </source>
</evidence>
<dbReference type="InterPro" id="IPR038005">
    <property type="entry name" value="RX-like_CC"/>
</dbReference>
<evidence type="ECO:0000259" key="8">
    <source>
        <dbReference type="Pfam" id="PF18052"/>
    </source>
</evidence>
<dbReference type="EMBL" id="JAIWQS010000009">
    <property type="protein sequence ID" value="KAJ8755399.1"/>
    <property type="molecule type" value="Genomic_DNA"/>
</dbReference>
<dbReference type="SUPFAM" id="SSF52058">
    <property type="entry name" value="L domain-like"/>
    <property type="match status" value="1"/>
</dbReference>
<dbReference type="GO" id="GO:0006952">
    <property type="term" value="P:defense response"/>
    <property type="evidence" value="ECO:0007669"/>
    <property type="project" value="UniProtKB-KW"/>
</dbReference>
<name>A0AAV8SU73_9ROSI</name>
<dbReference type="PRINTS" id="PR00364">
    <property type="entry name" value="DISEASERSIST"/>
</dbReference>
<dbReference type="Proteomes" id="UP001159364">
    <property type="component" value="Linkage Group LG09"/>
</dbReference>
<dbReference type="GO" id="GO:0005524">
    <property type="term" value="F:ATP binding"/>
    <property type="evidence" value="ECO:0007669"/>
    <property type="project" value="UniProtKB-KW"/>
</dbReference>
<dbReference type="InterPro" id="IPR002182">
    <property type="entry name" value="NB-ARC"/>
</dbReference>
<dbReference type="GO" id="GO:0043531">
    <property type="term" value="F:ADP binding"/>
    <property type="evidence" value="ECO:0007669"/>
    <property type="project" value="InterPro"/>
</dbReference>
<feature type="domain" description="NB-ARC" evidence="7">
    <location>
        <begin position="174"/>
        <end position="351"/>
    </location>
</feature>
<evidence type="ECO:0000256" key="1">
    <source>
        <dbReference type="ARBA" id="ARBA00022614"/>
    </source>
</evidence>
<evidence type="ECO:0000313" key="12">
    <source>
        <dbReference type="Proteomes" id="UP001159364"/>
    </source>
</evidence>
<keyword evidence="5" id="KW-0067">ATP-binding</keyword>
<keyword evidence="4" id="KW-0611">Plant defense</keyword>
<evidence type="ECO:0000256" key="4">
    <source>
        <dbReference type="ARBA" id="ARBA00022821"/>
    </source>
</evidence>
<keyword evidence="6" id="KW-0175">Coiled coil</keyword>
<feature type="domain" description="Disease resistance N-terminal" evidence="8">
    <location>
        <begin position="8"/>
        <end position="92"/>
    </location>
</feature>
<dbReference type="InterPro" id="IPR041118">
    <property type="entry name" value="Rx_N"/>
</dbReference>
<dbReference type="Gene3D" id="1.20.5.4130">
    <property type="match status" value="1"/>
</dbReference>
<evidence type="ECO:0008006" key="13">
    <source>
        <dbReference type="Google" id="ProtNLM"/>
    </source>
</evidence>